<evidence type="ECO:0000256" key="1">
    <source>
        <dbReference type="SAM" id="Phobius"/>
    </source>
</evidence>
<comment type="caution">
    <text evidence="2">The sequence shown here is derived from an EMBL/GenBank/DDBJ whole genome shotgun (WGS) entry which is preliminary data.</text>
</comment>
<dbReference type="OrthoDB" id="1189484at2"/>
<gene>
    <name evidence="2" type="ORF">F8C67_07905</name>
</gene>
<evidence type="ECO:0000313" key="2">
    <source>
        <dbReference type="EMBL" id="KAB2810148.1"/>
    </source>
</evidence>
<dbReference type="RefSeq" id="WP_151667292.1">
    <property type="nucleotide sequence ID" value="NZ_WBVO01000005.1"/>
</dbReference>
<evidence type="ECO:0000313" key="3">
    <source>
        <dbReference type="Proteomes" id="UP000468650"/>
    </source>
</evidence>
<dbReference type="AlphaFoldDB" id="A0A6N6RGD2"/>
<keyword evidence="3" id="KW-1185">Reference proteome</keyword>
<name>A0A6N6RGD2_9FLAO</name>
<protein>
    <submittedName>
        <fullName evidence="2">Uncharacterized protein</fullName>
    </submittedName>
</protein>
<keyword evidence="1" id="KW-0812">Transmembrane</keyword>
<keyword evidence="1" id="KW-1133">Transmembrane helix</keyword>
<sequence length="109" mass="12582">MSGRSTPSPSFLGPYWSAFRKWFYPAWLIYETSIRFIEYASQTQAYVQTNITDLLGDSGAEVLSMTCGVLVFLICFLFLAVPGGFILYQFFKKENLSGTLFEQKFKFYF</sequence>
<accession>A0A6N6RGD2</accession>
<feature type="transmembrane region" description="Helical" evidence="1">
    <location>
        <begin position="62"/>
        <end position="88"/>
    </location>
</feature>
<organism evidence="2 3">
    <name type="scientific">Phaeocystidibacter luteus</name>
    <dbReference type="NCBI Taxonomy" id="911197"/>
    <lineage>
        <taxon>Bacteria</taxon>
        <taxon>Pseudomonadati</taxon>
        <taxon>Bacteroidota</taxon>
        <taxon>Flavobacteriia</taxon>
        <taxon>Flavobacteriales</taxon>
        <taxon>Phaeocystidibacteraceae</taxon>
        <taxon>Phaeocystidibacter</taxon>
    </lineage>
</organism>
<keyword evidence="1" id="KW-0472">Membrane</keyword>
<reference evidence="2 3" key="1">
    <citation type="submission" date="2019-09" db="EMBL/GenBank/DDBJ databases">
        <title>Genomes of family Cryomorphaceae.</title>
        <authorList>
            <person name="Bowman J.P."/>
        </authorList>
    </citation>
    <scope>NUCLEOTIDE SEQUENCE [LARGE SCALE GENOMIC DNA]</scope>
    <source>
        <strain evidence="2 3">LMG 25704</strain>
    </source>
</reference>
<proteinExistence type="predicted"/>
<dbReference type="Proteomes" id="UP000468650">
    <property type="component" value="Unassembled WGS sequence"/>
</dbReference>
<dbReference type="EMBL" id="WBVO01000005">
    <property type="protein sequence ID" value="KAB2810148.1"/>
    <property type="molecule type" value="Genomic_DNA"/>
</dbReference>